<keyword evidence="1" id="KW-0031">Aminopeptidase</keyword>
<evidence type="ECO:0000259" key="8">
    <source>
        <dbReference type="Pfam" id="PF04389"/>
    </source>
</evidence>
<dbReference type="Proteomes" id="UP000886005">
    <property type="component" value="Unassembled WGS sequence"/>
</dbReference>
<feature type="domain" description="Peptidase M28" evidence="8">
    <location>
        <begin position="299"/>
        <end position="511"/>
    </location>
</feature>
<keyword evidence="3" id="KW-0479">Metal-binding</keyword>
<dbReference type="GO" id="GO:0008235">
    <property type="term" value="F:metalloexopeptidase activity"/>
    <property type="evidence" value="ECO:0007669"/>
    <property type="project" value="InterPro"/>
</dbReference>
<dbReference type="EMBL" id="DRLD01000348">
    <property type="protein sequence ID" value="HED11481.1"/>
    <property type="molecule type" value="Genomic_DNA"/>
</dbReference>
<organism evidence="9">
    <name type="scientific">Caldithrix abyssi</name>
    <dbReference type="NCBI Taxonomy" id="187145"/>
    <lineage>
        <taxon>Bacteria</taxon>
        <taxon>Pseudomonadati</taxon>
        <taxon>Calditrichota</taxon>
        <taxon>Calditrichia</taxon>
        <taxon>Calditrichales</taxon>
        <taxon>Calditrichaceae</taxon>
        <taxon>Caldithrix</taxon>
    </lineage>
</organism>
<feature type="chain" id="PRO_5030835229" evidence="7">
    <location>
        <begin position="18"/>
        <end position="558"/>
    </location>
</feature>
<evidence type="ECO:0000256" key="1">
    <source>
        <dbReference type="ARBA" id="ARBA00022438"/>
    </source>
</evidence>
<dbReference type="SUPFAM" id="SSF53187">
    <property type="entry name" value="Zn-dependent exopeptidases"/>
    <property type="match status" value="1"/>
</dbReference>
<evidence type="ECO:0000256" key="5">
    <source>
        <dbReference type="ARBA" id="ARBA00022801"/>
    </source>
</evidence>
<dbReference type="InterPro" id="IPR046450">
    <property type="entry name" value="PA_dom_sf"/>
</dbReference>
<accession>A0A7V1LNZ0</accession>
<feature type="signal peptide" evidence="7">
    <location>
        <begin position="1"/>
        <end position="17"/>
    </location>
</feature>
<keyword evidence="2" id="KW-0645">Protease</keyword>
<comment type="caution">
    <text evidence="9">The sequence shown here is derived from an EMBL/GenBank/DDBJ whole genome shotgun (WGS) entry which is preliminary data.</text>
</comment>
<evidence type="ECO:0000256" key="7">
    <source>
        <dbReference type="SAM" id="SignalP"/>
    </source>
</evidence>
<dbReference type="Pfam" id="PF04389">
    <property type="entry name" value="Peptidase_M28"/>
    <property type="match status" value="1"/>
</dbReference>
<evidence type="ECO:0000256" key="2">
    <source>
        <dbReference type="ARBA" id="ARBA00022670"/>
    </source>
</evidence>
<dbReference type="PANTHER" id="PTHR12147:SF56">
    <property type="entry name" value="AMINOPEPTIDASE YDR415C-RELATED"/>
    <property type="match status" value="1"/>
</dbReference>
<evidence type="ECO:0000256" key="6">
    <source>
        <dbReference type="ARBA" id="ARBA00022833"/>
    </source>
</evidence>
<name>A0A7V1LNZ0_CALAY</name>
<dbReference type="GO" id="GO:0046872">
    <property type="term" value="F:metal ion binding"/>
    <property type="evidence" value="ECO:0007669"/>
    <property type="project" value="UniProtKB-KW"/>
</dbReference>
<reference evidence="9" key="1">
    <citation type="journal article" date="2020" name="mSystems">
        <title>Genome- and Community-Level Interaction Insights into Carbon Utilization and Element Cycling Functions of Hydrothermarchaeota in Hydrothermal Sediment.</title>
        <authorList>
            <person name="Zhou Z."/>
            <person name="Liu Y."/>
            <person name="Xu W."/>
            <person name="Pan J."/>
            <person name="Luo Z.H."/>
            <person name="Li M."/>
        </authorList>
    </citation>
    <scope>NUCLEOTIDE SEQUENCE [LARGE SCALE GENOMIC DNA]</scope>
    <source>
        <strain evidence="9">HyVt-456</strain>
    </source>
</reference>
<dbReference type="AlphaFoldDB" id="A0A7V1LNZ0"/>
<gene>
    <name evidence="9" type="ORF">ENJ10_12390</name>
</gene>
<sequence>MTRLFLLLILVSSVTWSCQNGGMSETEAANTILAENILRDVKVLSADEMEGRAPGTAGEEKAAAYIARRFEENGLQTVDGSYYQTFKMVGSRKIAEKSSLTIRRGNTKLDYVSDETLTYWSTSPEKVVDIKNAPILFVGYGVQAPEYGWDDIKGADVKGKVLLFLNNDPPVTENGKALFKGEARTYYGRWTYKFEQAMRLGAAGAIMIHTTPSASYPFSVIGHSGAKEKFALDLPGSGYQVDLLAWIDQATSEKIAKSMGSTLQGLFEMAARRDFKPRDTGYTLSAHIESAKRVIETKNVLGILPGSDPRLRDQVIVFSAHYDHLGKNSDPRAEDQVYNGAWDNALGTAALINMAGAFGKLKDKPARSILFLACAAEESGSLGSRWFVAKPPFARNKIVADFNIDMPQIFGLTRDLAAIGVEMNSLGTALKEVAAQTMVPAADGGEQPLKITGDANPNAGSFYRSDQINFAKAGIPALYINPGRDFVQPPKADPKEYKTNHYHQLSDSVTAVWDLSGCQRDMRVLFRTALKVAGNPDQPVWVKGNEFEAKWQELYGTK</sequence>
<proteinExistence type="predicted"/>
<dbReference type="GO" id="GO:0004177">
    <property type="term" value="F:aminopeptidase activity"/>
    <property type="evidence" value="ECO:0007669"/>
    <property type="project" value="UniProtKB-KW"/>
</dbReference>
<dbReference type="SUPFAM" id="SSF52025">
    <property type="entry name" value="PA domain"/>
    <property type="match status" value="1"/>
</dbReference>
<keyword evidence="6" id="KW-0862">Zinc</keyword>
<dbReference type="InterPro" id="IPR007484">
    <property type="entry name" value="Peptidase_M28"/>
</dbReference>
<protein>
    <submittedName>
        <fullName evidence="9">M28 family peptidase</fullName>
    </submittedName>
</protein>
<dbReference type="InterPro" id="IPR045175">
    <property type="entry name" value="M28_fam"/>
</dbReference>
<dbReference type="GO" id="GO:0006508">
    <property type="term" value="P:proteolysis"/>
    <property type="evidence" value="ECO:0007669"/>
    <property type="project" value="UniProtKB-KW"/>
</dbReference>
<evidence type="ECO:0000313" key="9">
    <source>
        <dbReference type="EMBL" id="HED11481.1"/>
    </source>
</evidence>
<evidence type="ECO:0000256" key="3">
    <source>
        <dbReference type="ARBA" id="ARBA00022723"/>
    </source>
</evidence>
<dbReference type="PANTHER" id="PTHR12147">
    <property type="entry name" value="METALLOPEPTIDASE M28 FAMILY MEMBER"/>
    <property type="match status" value="1"/>
</dbReference>
<keyword evidence="5" id="KW-0378">Hydrolase</keyword>
<dbReference type="Gene3D" id="3.40.630.10">
    <property type="entry name" value="Zn peptidases"/>
    <property type="match status" value="2"/>
</dbReference>
<evidence type="ECO:0000256" key="4">
    <source>
        <dbReference type="ARBA" id="ARBA00022729"/>
    </source>
</evidence>
<keyword evidence="4 7" id="KW-0732">Signal</keyword>